<dbReference type="AlphaFoldDB" id="A0AA36JDG0"/>
<sequence>MSALAPLPLALTRGALPYQGVALGPEARSWPRAGGRTARAVCISATCMAVCAAQRAHRRKATTLRAKEGRYKSLEAFLAAQRGSSPATDPLGGPMTSYNDGPADLLFIAIFRQVMSGVAGWQSPLAFWGQEAYDGMLEVAHAQQWGKTLQETEDSAVSVIDNLLPEEGKARFRTALKPDKFGTELNAFITAVFFPFMVGKCEVEERTQQDLPQIPEAEAWNCAVKIEKCRWLERSGCVGMCAGLCKRPMQRMFGEVLGMPLSMEPSMEDLSCTMVFGKEPTKWDQDDLREQPCFSTCATASNGEEDLSNAFIDPDFPLSAPSITTFRRRT</sequence>
<organism evidence="2 3">
    <name type="scientific">Effrenium voratum</name>
    <dbReference type="NCBI Taxonomy" id="2562239"/>
    <lineage>
        <taxon>Eukaryota</taxon>
        <taxon>Sar</taxon>
        <taxon>Alveolata</taxon>
        <taxon>Dinophyceae</taxon>
        <taxon>Suessiales</taxon>
        <taxon>Symbiodiniaceae</taxon>
        <taxon>Effrenium</taxon>
    </lineage>
</organism>
<proteinExistence type="predicted"/>
<reference evidence="2" key="1">
    <citation type="submission" date="2023-08" db="EMBL/GenBank/DDBJ databases">
        <authorList>
            <person name="Chen Y."/>
            <person name="Shah S."/>
            <person name="Dougan E. K."/>
            <person name="Thang M."/>
            <person name="Chan C."/>
        </authorList>
    </citation>
    <scope>NUCLEOTIDE SEQUENCE</scope>
</reference>
<keyword evidence="3" id="KW-1185">Reference proteome</keyword>
<dbReference type="PANTHER" id="PTHR33591">
    <property type="entry name" value="BETA-CAROTENE ISOMERASE D27"/>
    <property type="match status" value="1"/>
</dbReference>
<dbReference type="Pfam" id="PF13225">
    <property type="entry name" value="D27-like_C"/>
    <property type="match status" value="1"/>
</dbReference>
<evidence type="ECO:0000259" key="1">
    <source>
        <dbReference type="Pfam" id="PF13225"/>
    </source>
</evidence>
<name>A0AA36JDG0_9DINO</name>
<accession>A0AA36JDG0</accession>
<evidence type="ECO:0000313" key="3">
    <source>
        <dbReference type="Proteomes" id="UP001178507"/>
    </source>
</evidence>
<feature type="domain" description="Beta-carotene isomerase D27-like C-terminal" evidence="1">
    <location>
        <begin position="197"/>
        <end position="283"/>
    </location>
</feature>
<dbReference type="GO" id="GO:0005506">
    <property type="term" value="F:iron ion binding"/>
    <property type="evidence" value="ECO:0007669"/>
    <property type="project" value="InterPro"/>
</dbReference>
<evidence type="ECO:0000313" key="2">
    <source>
        <dbReference type="EMBL" id="CAJ1403602.1"/>
    </source>
</evidence>
<dbReference type="PANTHER" id="PTHR33591:SF4">
    <property type="entry name" value="OS08G0114100 PROTEIN"/>
    <property type="match status" value="1"/>
</dbReference>
<dbReference type="Proteomes" id="UP001178507">
    <property type="component" value="Unassembled WGS sequence"/>
</dbReference>
<gene>
    <name evidence="2" type="ORF">EVOR1521_LOCUS26243</name>
</gene>
<comment type="caution">
    <text evidence="2">The sequence shown here is derived from an EMBL/GenBank/DDBJ whole genome shotgun (WGS) entry which is preliminary data.</text>
</comment>
<dbReference type="InterPro" id="IPR025114">
    <property type="entry name" value="D27-like_C"/>
</dbReference>
<dbReference type="EMBL" id="CAUJNA010003503">
    <property type="protein sequence ID" value="CAJ1403602.1"/>
    <property type="molecule type" value="Genomic_DNA"/>
</dbReference>
<dbReference type="InterPro" id="IPR038938">
    <property type="entry name" value="D27-like"/>
</dbReference>
<protein>
    <recommendedName>
        <fullName evidence="1">Beta-carotene isomerase D27-like C-terminal domain-containing protein</fullName>
    </recommendedName>
</protein>